<protein>
    <submittedName>
        <fullName evidence="1">14692_t:CDS:1</fullName>
    </submittedName>
</protein>
<evidence type="ECO:0000313" key="2">
    <source>
        <dbReference type="Proteomes" id="UP000789525"/>
    </source>
</evidence>
<keyword evidence="2" id="KW-1185">Reference proteome</keyword>
<feature type="non-terminal residue" evidence="1">
    <location>
        <position position="1"/>
    </location>
</feature>
<name>A0ACA9NP55_9GLOM</name>
<evidence type="ECO:0000313" key="1">
    <source>
        <dbReference type="EMBL" id="CAG8667290.1"/>
    </source>
</evidence>
<comment type="caution">
    <text evidence="1">The sequence shown here is derived from an EMBL/GenBank/DDBJ whole genome shotgun (WGS) entry which is preliminary data.</text>
</comment>
<feature type="non-terminal residue" evidence="1">
    <location>
        <position position="697"/>
    </location>
</feature>
<reference evidence="1" key="1">
    <citation type="submission" date="2021-06" db="EMBL/GenBank/DDBJ databases">
        <authorList>
            <person name="Kallberg Y."/>
            <person name="Tangrot J."/>
            <person name="Rosling A."/>
        </authorList>
    </citation>
    <scope>NUCLEOTIDE SEQUENCE</scope>
    <source>
        <strain evidence="1">CL356</strain>
    </source>
</reference>
<organism evidence="1 2">
    <name type="scientific">Acaulospora colombiana</name>
    <dbReference type="NCBI Taxonomy" id="27376"/>
    <lineage>
        <taxon>Eukaryota</taxon>
        <taxon>Fungi</taxon>
        <taxon>Fungi incertae sedis</taxon>
        <taxon>Mucoromycota</taxon>
        <taxon>Glomeromycotina</taxon>
        <taxon>Glomeromycetes</taxon>
        <taxon>Diversisporales</taxon>
        <taxon>Acaulosporaceae</taxon>
        <taxon>Acaulospora</taxon>
    </lineage>
</organism>
<proteinExistence type="predicted"/>
<gene>
    <name evidence="1" type="ORF">ACOLOM_LOCUS8815</name>
</gene>
<dbReference type="EMBL" id="CAJVPT010023793">
    <property type="protein sequence ID" value="CAG8667290.1"/>
    <property type="molecule type" value="Genomic_DNA"/>
</dbReference>
<sequence>SVAGTPRYGSGYSYGYTSGSSYRTGTFGLPFPFGFWPLYYPHYGHSDEYGQNTTVAQMRPGGDLVQAAIAPNATQWYISQEAADNETYWLLGDRESLTAMLQILSGCKDCQTYSCGIVNVTDVQPMSIDLGNFTMSNNIVIPVNSSTAPPQVQNIVQYYRASSFALAYTNYTNTYAVAPLNETTEVGWGNSTALPELLTHSAFLQCVNNTLVDGLPILNAVGKTKVVGFQLGRGPGTSGNTLGGSGGTGRSPVSSVSSFGSGKQADYFSYGGGKSFTLGSSSPFSGRLMGGGTRDAVAGTPRYGSGYPYGYTTGSSYRTGTFGLPFPFGFWPIYYPHYGVSHEYGENSTLAQLRPGGDLVQSAIAPNATQWFISQEAANNETYWLLGDRESVTAMLQVLSGCKDCETFSCGIVNVTDVQPLTIDLTDFLGTNNDTTPHANSSTTPPEVQNIFQYYRASSFALAYTNYTNMYSIAPLNETTDVGWGNSTGLPPLLANSAFLQCVNNTLVAGLPIINAAGKTKVAGFGLTAVISTAIGAVLLARQHISTPPQHDDDVDDNMDERMISDALPPPPNNHHLDPPRTSASSAHKHNSTSTTSNSEDDERPSEESQKSTTSNVMSPKWSNNGTAMTVEKDGIPSYRLGLVQKIVKMSNEHVAISREAVFVLALAAEGITRQLARAANETAKNDGHQDISVGDI</sequence>
<dbReference type="Proteomes" id="UP000789525">
    <property type="component" value="Unassembled WGS sequence"/>
</dbReference>
<accession>A0ACA9NP55</accession>